<dbReference type="CDD" id="cd17933">
    <property type="entry name" value="DEXSc_RecD-like"/>
    <property type="match status" value="1"/>
</dbReference>
<dbReference type="Gene3D" id="1.10.10.2220">
    <property type="match status" value="1"/>
</dbReference>
<dbReference type="InterPro" id="IPR003593">
    <property type="entry name" value="AAA+_ATPase"/>
</dbReference>
<dbReference type="Pfam" id="PF14490">
    <property type="entry name" value="HHH_RecD2"/>
    <property type="match status" value="1"/>
</dbReference>
<evidence type="ECO:0000313" key="5">
    <source>
        <dbReference type="Proteomes" id="UP000291236"/>
    </source>
</evidence>
<gene>
    <name evidence="4" type="ORF">JCM31447_22650</name>
</gene>
<dbReference type="InterPro" id="IPR006345">
    <property type="entry name" value="RecD2"/>
</dbReference>
<dbReference type="AlphaFoldDB" id="A0A4P2VW51"/>
<dbReference type="PANTHER" id="PTHR43788:SF6">
    <property type="entry name" value="DNA HELICASE B"/>
    <property type="match status" value="1"/>
</dbReference>
<feature type="domain" description="AAA+ ATPase" evidence="3">
    <location>
        <begin position="370"/>
        <end position="526"/>
    </location>
</feature>
<dbReference type="GO" id="GO:0003677">
    <property type="term" value="F:DNA binding"/>
    <property type="evidence" value="ECO:0007669"/>
    <property type="project" value="InterPro"/>
</dbReference>
<dbReference type="InterPro" id="IPR029493">
    <property type="entry name" value="RecD2-like_HHH"/>
</dbReference>
<keyword evidence="4" id="KW-0347">Helicase</keyword>
<dbReference type="RefSeq" id="WP_130610432.1">
    <property type="nucleotide sequence ID" value="NZ_AP019368.1"/>
</dbReference>
<dbReference type="Gene3D" id="1.10.150.20">
    <property type="entry name" value="5' to 3' exonuclease, C-terminal subdomain"/>
    <property type="match status" value="1"/>
</dbReference>
<dbReference type="PANTHER" id="PTHR43788">
    <property type="entry name" value="DNA2/NAM7 HELICASE FAMILY MEMBER"/>
    <property type="match status" value="1"/>
</dbReference>
<dbReference type="Proteomes" id="UP000291236">
    <property type="component" value="Chromosome"/>
</dbReference>
<dbReference type="InterPro" id="IPR027785">
    <property type="entry name" value="UvrD-like_helicase_C"/>
</dbReference>
<protein>
    <submittedName>
        <fullName evidence="4">ATP-dependent RecD-like DNA helicase</fullName>
    </submittedName>
</protein>
<dbReference type="EMBL" id="AP019368">
    <property type="protein sequence ID" value="BBH53815.1"/>
    <property type="molecule type" value="Genomic_DNA"/>
</dbReference>
<dbReference type="CDD" id="cd18809">
    <property type="entry name" value="SF1_C_RecD"/>
    <property type="match status" value="1"/>
</dbReference>
<dbReference type="GO" id="GO:0006310">
    <property type="term" value="P:DNA recombination"/>
    <property type="evidence" value="ECO:0007669"/>
    <property type="project" value="InterPro"/>
</dbReference>
<dbReference type="OrthoDB" id="9803432at2"/>
<organism evidence="4 5">
    <name type="scientific">Fluviispira sanaruensis</name>
    <dbReference type="NCBI Taxonomy" id="2493639"/>
    <lineage>
        <taxon>Bacteria</taxon>
        <taxon>Pseudomonadati</taxon>
        <taxon>Bdellovibrionota</taxon>
        <taxon>Oligoflexia</taxon>
        <taxon>Silvanigrellales</taxon>
        <taxon>Silvanigrellaceae</taxon>
        <taxon>Fluviispira</taxon>
    </lineage>
</organism>
<dbReference type="Pfam" id="PF13604">
    <property type="entry name" value="AAA_30"/>
    <property type="match status" value="1"/>
</dbReference>
<dbReference type="SUPFAM" id="SSF52540">
    <property type="entry name" value="P-loop containing nucleoside triphosphate hydrolases"/>
    <property type="match status" value="1"/>
</dbReference>
<evidence type="ECO:0000259" key="3">
    <source>
        <dbReference type="SMART" id="SM00382"/>
    </source>
</evidence>
<accession>A0A4P2VW51</accession>
<dbReference type="KEGG" id="sbf:JCM31447_22650"/>
<dbReference type="Gene3D" id="3.40.50.300">
    <property type="entry name" value="P-loop containing nucleotide triphosphate hydrolases"/>
    <property type="match status" value="2"/>
</dbReference>
<reference evidence="4 5" key="1">
    <citation type="submission" date="2018-12" db="EMBL/GenBank/DDBJ databases">
        <title>Rubrispira sanarue gen. nov., sp., nov., a member of the order Silvanigrellales, isolated from a brackish lake in Hamamatsu Japan.</title>
        <authorList>
            <person name="Maejima Y."/>
            <person name="Iino T."/>
            <person name="Muraguchi Y."/>
            <person name="Fukuda K."/>
            <person name="Nojiri H."/>
            <person name="Ohkuma M."/>
            <person name="Moriuchi R."/>
            <person name="Dohra H."/>
            <person name="Kimbara K."/>
            <person name="Shintani M."/>
        </authorList>
    </citation>
    <scope>NUCLEOTIDE SEQUENCE [LARGE SCALE GENOMIC DNA]</scope>
    <source>
        <strain evidence="4 5">RF1110005</strain>
    </source>
</reference>
<dbReference type="InterPro" id="IPR027417">
    <property type="entry name" value="P-loop_NTPase"/>
</dbReference>
<dbReference type="Pfam" id="PF18335">
    <property type="entry name" value="SH3_13"/>
    <property type="match status" value="1"/>
</dbReference>
<dbReference type="InterPro" id="IPR041451">
    <property type="entry name" value="RecD2_SH13"/>
</dbReference>
<evidence type="ECO:0000256" key="2">
    <source>
        <dbReference type="ARBA" id="ARBA00022840"/>
    </source>
</evidence>
<dbReference type="GO" id="GO:0043139">
    <property type="term" value="F:5'-3' DNA helicase activity"/>
    <property type="evidence" value="ECO:0007669"/>
    <property type="project" value="InterPro"/>
</dbReference>
<name>A0A4P2VW51_FLUSA</name>
<keyword evidence="5" id="KW-1185">Reference proteome</keyword>
<evidence type="ECO:0000256" key="1">
    <source>
        <dbReference type="ARBA" id="ARBA00022741"/>
    </source>
</evidence>
<dbReference type="Gene3D" id="2.30.30.940">
    <property type="match status" value="1"/>
</dbReference>
<dbReference type="GO" id="GO:0005524">
    <property type="term" value="F:ATP binding"/>
    <property type="evidence" value="ECO:0007669"/>
    <property type="project" value="UniProtKB-KW"/>
</dbReference>
<keyword evidence="2" id="KW-0067">ATP-binding</keyword>
<dbReference type="SMART" id="SM00382">
    <property type="entry name" value="AAA"/>
    <property type="match status" value="1"/>
</dbReference>
<dbReference type="Pfam" id="PF13538">
    <property type="entry name" value="UvrD_C_2"/>
    <property type="match status" value="1"/>
</dbReference>
<dbReference type="HAMAP" id="MF_01488">
    <property type="entry name" value="RecD2"/>
    <property type="match status" value="1"/>
</dbReference>
<proteinExistence type="inferred from homology"/>
<sequence length="777" mass="87627">MSLEVVAMLSKVIFESERGDFLVAEFIDALSAKAFRVSGKIQVSQKADAKQRYRIIGQWENSPKYGQTFVAIYSEPTRPAELSGIAPYLANNVKGVGEVTAKKLVDKLLVKNIDDLVTICRDEKEKIFAFFGEKKRKVAENVITMMVTDEVFRNVMIFLHEHNIPPRFAKKIYEKYGAASLTNLMENPYRLIADFRQVGFLRADAIAQKLGLPTTSPFRIEAAFIYALEIAQDEGHCCLPRDQLVDKARDLLGGKFDPTFSREYVLEQLRLIYKKNREEKKETFLIRETAKFKSLQEKSVQEILFYLPEVLRMEDEVSGFIQSLLRTPSFFEHKENDIVQNEKSLQELFPNLPWDKLSQEQHSAVQMSLSSRFMVLTGGPGCGKTFVLKAIYGLQRALNRRVALCAPTGLAAKRMTASIGEQASTLHKLLGLGRKNKDETQNVIEELEGNTGALDNVDVVIIDESSMLSLDLLHSLLSVLGPNRRLILVGDVDQLPSVGAGNCLRDIISSGQAPIARLTQIFRQSSESPIPLAAREIISGKKPEYSYISRIPTFPRAEPLAFIPCSQQTFFEMLLPFLAETVKNIYDLDPIKNCQILVPMRRTDVGQENINKIMQSQLNPPSENKKECSLPYGGILREGDKVIQTKNNYELDVFNGDLGYCKTIVKTKEKLEATIEFSDRLVTYADEEIDDLQLCYSMTVHKSQGSEFPLCIIPMFGVYFTMLDRNLLYTAITRASKFVIIIGEDWAVKKAIGSQNAIKRHTFLDGLLLGTDNQTEI</sequence>
<dbReference type="InterPro" id="IPR050534">
    <property type="entry name" value="Coronavir_polyprotein_1ab"/>
</dbReference>
<evidence type="ECO:0000313" key="4">
    <source>
        <dbReference type="EMBL" id="BBH53815.1"/>
    </source>
</evidence>
<keyword evidence="4" id="KW-0378">Hydrolase</keyword>
<keyword evidence="1" id="KW-0547">Nucleotide-binding</keyword>